<keyword evidence="3 6" id="KW-1133">Transmembrane helix</keyword>
<evidence type="ECO:0000313" key="8">
    <source>
        <dbReference type="Proteomes" id="UP000054399"/>
    </source>
</evidence>
<feature type="transmembrane region" description="Helical" evidence="6">
    <location>
        <begin position="859"/>
        <end position="882"/>
    </location>
</feature>
<gene>
    <name evidence="7" type="ORF">I308_104022</name>
</gene>
<feature type="compositionally biased region" description="Low complexity" evidence="5">
    <location>
        <begin position="997"/>
        <end position="1008"/>
    </location>
</feature>
<dbReference type="SUPFAM" id="SSF103473">
    <property type="entry name" value="MFS general substrate transporter"/>
    <property type="match status" value="1"/>
</dbReference>
<keyword evidence="8" id="KW-1185">Reference proteome</keyword>
<keyword evidence="2 6" id="KW-0812">Transmembrane</keyword>
<feature type="transmembrane region" description="Helical" evidence="6">
    <location>
        <begin position="747"/>
        <end position="770"/>
    </location>
</feature>
<feature type="transmembrane region" description="Helical" evidence="6">
    <location>
        <begin position="529"/>
        <end position="552"/>
    </location>
</feature>
<dbReference type="InterPro" id="IPR011701">
    <property type="entry name" value="MFS"/>
</dbReference>
<feature type="transmembrane region" description="Helical" evidence="6">
    <location>
        <begin position="461"/>
        <end position="482"/>
    </location>
</feature>
<feature type="compositionally biased region" description="Low complexity" evidence="5">
    <location>
        <begin position="87"/>
        <end position="106"/>
    </location>
</feature>
<feature type="compositionally biased region" description="Basic and acidic residues" evidence="5">
    <location>
        <begin position="388"/>
        <end position="413"/>
    </location>
</feature>
<dbReference type="GeneID" id="91990878"/>
<evidence type="ECO:0000313" key="7">
    <source>
        <dbReference type="EMBL" id="KAL0246990.1"/>
    </source>
</evidence>
<sequence>MQKGAIWAQINRNEKYVEPGITIKAQLGCHNNQDQYRSTITPLKPIKQKRTSIVKTKMTSKHSNVHTQEPPLPIPPYLRTSSRHHSNSSVSSQHSTHSTHQSHQMQPPHPQQHEFVPTFDSEGLTGTALYERALFEDAVSCSSTPNAKSRSSSRGDPFSASFFEENPMASLECHHDTSAGANFGHNLERTPTGTPTEASLLNWEAAREGSIARRPKWRRPSPKWVYPVIMGMALSLGMGSPPRSELYVNLACMAHPPTARQKTVMSALTIIEGHDRTLRSKESEWVSTHDRDVGMHNSGGVVFIPVDQYPEQGIIDSNIVDTPHTNTTRRTNLSPADKWFIHLQHEIYEYRHKHSPHAGWRTEPGKGPAAPGPDQPVGNGSDWNPGDGKGEDKGEDHSNGEEGRTGGPFREIDPQLCKRDAKVQAAAAKLTMMLTLTMGFLSALTTGFWGSTSDKWGRTKIMTVVEVGLFLNELCFILVANFPHLAPGGYRSLLIGPTVEGLLGGFSTITATVNAYLSDITPDGSRVMAFSRAMGFMMAGFACGPVLGSILIQSTGDIMTPFYINLVLYSLSIPLVLFLLPESLSSDARLILAKRARLAEDADARREAAEIEWEDETLVLPRVGMNERGEHAQGEEDPLVSGRSLRLDGMSWHLKKRTMMETIKRLGKKATGFLAPLGIFLPKIVEEDEKEDEDGEGRVSGRVRREWNMTVMGMGMFLMSMLYGILLTKTQYSFYAYGWTSAQLGPYMSAVAFLRSFILIVLVPVIMKYVKSRLNPSHSRPKSAAHEAEAGGSAFTTSDRSLPSQSMSSHNSVYDRPSSSPPDIDSTHTGHLDLFTIRLCLFLELVPWFILSFGTSESAFIILTALTTFGSPATPAANSLALSLLPDPSQSGRLFGALSVVHALGATLISPLMFGMLFASTVEDYAAAVFALAAAFVGGALVCMLCVRIPESGPGSFGRGKNTKDRDWENDVDEFEREEGIGGRGRNRKVKRVMSMSVGGSASSLRSSYDGEVGVSRAA</sequence>
<evidence type="ECO:0000256" key="6">
    <source>
        <dbReference type="SAM" id="Phobius"/>
    </source>
</evidence>
<accession>A0ABR3BP69</accession>
<comment type="subcellular location">
    <subcellularLocation>
        <location evidence="1">Membrane</location>
        <topology evidence="1">Multi-pass membrane protein</topology>
    </subcellularLocation>
</comment>
<evidence type="ECO:0008006" key="9">
    <source>
        <dbReference type="Google" id="ProtNLM"/>
    </source>
</evidence>
<evidence type="ECO:0000256" key="4">
    <source>
        <dbReference type="ARBA" id="ARBA00023136"/>
    </source>
</evidence>
<dbReference type="Pfam" id="PF07690">
    <property type="entry name" value="MFS_1"/>
    <property type="match status" value="1"/>
</dbReference>
<dbReference type="InterPro" id="IPR036259">
    <property type="entry name" value="MFS_trans_sf"/>
</dbReference>
<feature type="transmembrane region" description="Helical" evidence="6">
    <location>
        <begin position="925"/>
        <end position="947"/>
    </location>
</feature>
<reference evidence="7" key="2">
    <citation type="submission" date="2024-01" db="EMBL/GenBank/DDBJ databases">
        <title>Comparative genomics of Cryptococcus and Kwoniella reveals pathogenesis evolution and contrasting modes of karyotype evolution via chromosome fusion or intercentromeric recombination.</title>
        <authorList>
            <person name="Coelho M.A."/>
            <person name="David-Palma M."/>
            <person name="Shea T."/>
            <person name="Bowers K."/>
            <person name="Mcginley-Smith S."/>
            <person name="Mohammad A.W."/>
            <person name="Gnirke A."/>
            <person name="Yurkov A.M."/>
            <person name="Nowrousian M."/>
            <person name="Sun S."/>
            <person name="Cuomo C.A."/>
            <person name="Heitman J."/>
        </authorList>
    </citation>
    <scope>NUCLEOTIDE SEQUENCE</scope>
    <source>
        <strain evidence="7">IND107</strain>
    </source>
</reference>
<dbReference type="Gene3D" id="1.20.1250.20">
    <property type="entry name" value="MFS general substrate transporter like domains"/>
    <property type="match status" value="1"/>
</dbReference>
<proteinExistence type="predicted"/>
<feature type="transmembrane region" description="Helical" evidence="6">
    <location>
        <begin position="707"/>
        <end position="727"/>
    </location>
</feature>
<evidence type="ECO:0000256" key="2">
    <source>
        <dbReference type="ARBA" id="ARBA00022692"/>
    </source>
</evidence>
<evidence type="ECO:0000256" key="3">
    <source>
        <dbReference type="ARBA" id="ARBA00022989"/>
    </source>
</evidence>
<reference evidence="7" key="1">
    <citation type="submission" date="2015-01" db="EMBL/GenBank/DDBJ databases">
        <authorList>
            <consortium name="The Broad Institute Genomics Platform"/>
            <person name="Cuomo C."/>
            <person name="Litvintseva A."/>
            <person name="Chen Y."/>
            <person name="Heitman J."/>
            <person name="Sun S."/>
            <person name="Springer D."/>
            <person name="Dromer F."/>
            <person name="Young S."/>
            <person name="Zeng Q."/>
            <person name="Gargeya S."/>
            <person name="Abouelleil A."/>
            <person name="Alvarado L."/>
            <person name="Chapman S.B."/>
            <person name="Gainer-Dewar J."/>
            <person name="Goldberg J."/>
            <person name="Griggs A."/>
            <person name="Gujja S."/>
            <person name="Hansen M."/>
            <person name="Howarth C."/>
            <person name="Imamovic A."/>
            <person name="Larimer J."/>
            <person name="Murphy C."/>
            <person name="Naylor J."/>
            <person name="Pearson M."/>
            <person name="Priest M."/>
            <person name="Roberts A."/>
            <person name="Saif S."/>
            <person name="Shea T."/>
            <person name="Sykes S."/>
            <person name="Wortman J."/>
            <person name="Nusbaum C."/>
            <person name="Birren B."/>
        </authorList>
    </citation>
    <scope>NUCLEOTIDE SEQUENCE</scope>
    <source>
        <strain evidence="7">IND107</strain>
    </source>
</reference>
<comment type="caution">
    <text evidence="7">The sequence shown here is derived from an EMBL/GenBank/DDBJ whole genome shotgun (WGS) entry which is preliminary data.</text>
</comment>
<organism evidence="7 8">
    <name type="scientific">Cryptococcus tetragattii IND107</name>
    <dbReference type="NCBI Taxonomy" id="1296105"/>
    <lineage>
        <taxon>Eukaryota</taxon>
        <taxon>Fungi</taxon>
        <taxon>Dikarya</taxon>
        <taxon>Basidiomycota</taxon>
        <taxon>Agaricomycotina</taxon>
        <taxon>Tremellomycetes</taxon>
        <taxon>Tremellales</taxon>
        <taxon>Cryptococcaceae</taxon>
        <taxon>Cryptococcus</taxon>
        <taxon>Cryptococcus gattii species complex</taxon>
    </lineage>
</organism>
<protein>
    <recommendedName>
        <fullName evidence="9">Major facilitator superfamily (MFS) profile domain-containing protein</fullName>
    </recommendedName>
</protein>
<evidence type="ECO:0000256" key="5">
    <source>
        <dbReference type="SAM" id="MobiDB-lite"/>
    </source>
</evidence>
<feature type="transmembrane region" description="Helical" evidence="6">
    <location>
        <begin position="426"/>
        <end position="449"/>
    </location>
</feature>
<feature type="transmembrane region" description="Helical" evidence="6">
    <location>
        <begin position="835"/>
        <end position="853"/>
    </location>
</feature>
<keyword evidence="4 6" id="KW-0472">Membrane</keyword>
<dbReference type="EMBL" id="ATAM02000007">
    <property type="protein sequence ID" value="KAL0246990.1"/>
    <property type="molecule type" value="Genomic_DNA"/>
</dbReference>
<dbReference type="Proteomes" id="UP000054399">
    <property type="component" value="Unassembled WGS sequence"/>
</dbReference>
<feature type="transmembrane region" description="Helical" evidence="6">
    <location>
        <begin position="558"/>
        <end position="580"/>
    </location>
</feature>
<dbReference type="PANTHER" id="PTHR23507:SF1">
    <property type="entry name" value="FI18259P1-RELATED"/>
    <property type="match status" value="1"/>
</dbReference>
<dbReference type="PANTHER" id="PTHR23507">
    <property type="entry name" value="ZGC:174356"/>
    <property type="match status" value="1"/>
</dbReference>
<evidence type="ECO:0000256" key="1">
    <source>
        <dbReference type="ARBA" id="ARBA00004141"/>
    </source>
</evidence>
<feature type="compositionally biased region" description="Polar residues" evidence="5">
    <location>
        <begin position="795"/>
        <end position="812"/>
    </location>
</feature>
<feature type="transmembrane region" description="Helical" evidence="6">
    <location>
        <begin position="894"/>
        <end position="919"/>
    </location>
</feature>
<feature type="transmembrane region" description="Helical" evidence="6">
    <location>
        <begin position="494"/>
        <end position="517"/>
    </location>
</feature>
<feature type="region of interest" description="Disordered" evidence="5">
    <location>
        <begin position="354"/>
        <end position="413"/>
    </location>
</feature>
<name>A0ABR3BP69_9TREE</name>
<feature type="region of interest" description="Disordered" evidence="5">
    <location>
        <begin position="776"/>
        <end position="824"/>
    </location>
</feature>
<dbReference type="RefSeq" id="XP_066612951.1">
    <property type="nucleotide sequence ID" value="XM_066758503.1"/>
</dbReference>
<feature type="region of interest" description="Disordered" evidence="5">
    <location>
        <begin position="997"/>
        <end position="1019"/>
    </location>
</feature>
<feature type="region of interest" description="Disordered" evidence="5">
    <location>
        <begin position="57"/>
        <end position="118"/>
    </location>
</feature>